<name>A0ABY5E109_9BACT</name>
<dbReference type="Pfam" id="PF05119">
    <property type="entry name" value="Terminase_4"/>
    <property type="match status" value="1"/>
</dbReference>
<dbReference type="Proteomes" id="UP001060012">
    <property type="component" value="Chromosome"/>
</dbReference>
<reference evidence="2" key="1">
    <citation type="submission" date="2022-07" db="EMBL/GenBank/DDBJ databases">
        <title>Arcobacter roscoffensis sp. nov., a marine bacterium isolated from coastal seawater collected from Roscoff, France.</title>
        <authorList>
            <person name="Pascual J."/>
            <person name="Lepeaux C."/>
            <person name="Methner A."/>
            <person name="Overmann J."/>
        </authorList>
    </citation>
    <scope>NUCLEOTIDE SEQUENCE</scope>
    <source>
        <strain evidence="2">ARW1-2F2</strain>
    </source>
</reference>
<keyword evidence="3" id="KW-1185">Reference proteome</keyword>
<evidence type="ECO:0000256" key="1">
    <source>
        <dbReference type="SAM" id="MobiDB-lite"/>
    </source>
</evidence>
<proteinExistence type="predicted"/>
<evidence type="ECO:0000313" key="3">
    <source>
        <dbReference type="Proteomes" id="UP001060012"/>
    </source>
</evidence>
<dbReference type="RefSeq" id="WP_254575581.1">
    <property type="nucleotide sequence ID" value="NZ_CP100595.1"/>
</dbReference>
<feature type="region of interest" description="Disordered" evidence="1">
    <location>
        <begin position="46"/>
        <end position="67"/>
    </location>
</feature>
<evidence type="ECO:0000313" key="2">
    <source>
        <dbReference type="EMBL" id="UTJ05400.1"/>
    </source>
</evidence>
<organism evidence="2 3">
    <name type="scientific">Arcobacter roscoffensis</name>
    <dbReference type="NCBI Taxonomy" id="2961520"/>
    <lineage>
        <taxon>Bacteria</taxon>
        <taxon>Pseudomonadati</taxon>
        <taxon>Campylobacterota</taxon>
        <taxon>Epsilonproteobacteria</taxon>
        <taxon>Campylobacterales</taxon>
        <taxon>Arcobacteraceae</taxon>
        <taxon>Arcobacter</taxon>
    </lineage>
</organism>
<sequence length="199" mass="22547">MENYELAKDKVENTKQSYRAIAKEHDVSHTKLIQIAKQDGWNISHRVSKKVSKSSNNSTKKRTEKPAHEKVLGKIAIRKMIELKDELGNKYSNVDEPLIVMYAKNYERYLELEQELNTRGILSKSVKTGTEYMSPNFTAMLALQKSLVSIAQQLGLSIAARKKIGLDLGKEDEGQTTIYDIIESVNKSSENEEDQDGIL</sequence>
<dbReference type="InterPro" id="IPR006448">
    <property type="entry name" value="Phage_term_ssu_P27"/>
</dbReference>
<protein>
    <submittedName>
        <fullName evidence="2">P27 family phage terminase small subunit</fullName>
    </submittedName>
</protein>
<dbReference type="EMBL" id="CP100595">
    <property type="protein sequence ID" value="UTJ05400.1"/>
    <property type="molecule type" value="Genomic_DNA"/>
</dbReference>
<accession>A0ABY5E109</accession>
<gene>
    <name evidence="2" type="ORF">NJU99_08975</name>
</gene>